<keyword evidence="3" id="KW-1185">Reference proteome</keyword>
<keyword evidence="1" id="KW-0812">Transmembrane</keyword>
<keyword evidence="1" id="KW-1133">Transmembrane helix</keyword>
<gene>
    <name evidence="2" type="ORF">CBF35_07840</name>
</gene>
<organism evidence="2 3">
    <name type="scientific">Vagococcus salmoninarum</name>
    <dbReference type="NCBI Taxonomy" id="2739"/>
    <lineage>
        <taxon>Bacteria</taxon>
        <taxon>Bacillati</taxon>
        <taxon>Bacillota</taxon>
        <taxon>Bacilli</taxon>
        <taxon>Lactobacillales</taxon>
        <taxon>Enterococcaceae</taxon>
        <taxon>Vagococcus</taxon>
    </lineage>
</organism>
<dbReference type="GeneID" id="98568276"/>
<evidence type="ECO:0000256" key="1">
    <source>
        <dbReference type="SAM" id="Phobius"/>
    </source>
</evidence>
<dbReference type="OrthoDB" id="5122730at2"/>
<evidence type="ECO:0000313" key="3">
    <source>
        <dbReference type="Proteomes" id="UP000287239"/>
    </source>
</evidence>
<feature type="transmembrane region" description="Helical" evidence="1">
    <location>
        <begin position="40"/>
        <end position="57"/>
    </location>
</feature>
<protein>
    <recommendedName>
        <fullName evidence="4">DUF3307 domain-containing protein</fullName>
    </recommendedName>
</protein>
<keyword evidence="1" id="KW-0472">Membrane</keyword>
<comment type="caution">
    <text evidence="2">The sequence shown here is derived from an EMBL/GenBank/DDBJ whole genome shotgun (WGS) entry which is preliminary data.</text>
</comment>
<proteinExistence type="predicted"/>
<name>A0A429ZP34_9ENTE</name>
<evidence type="ECO:0000313" key="2">
    <source>
        <dbReference type="EMBL" id="RST95462.1"/>
    </source>
</evidence>
<feature type="transmembrane region" description="Helical" evidence="1">
    <location>
        <begin position="192"/>
        <end position="210"/>
    </location>
</feature>
<dbReference type="RefSeq" id="WP_126779816.1">
    <property type="nucleotide sequence ID" value="NZ_NGJU01000010.1"/>
</dbReference>
<sequence length="257" mass="28833">MTSLSLVSFFCAHVLGDFYFQSEKLAQKKAQSFNYTMLHIAIYSAVMIVVGVALMILGYHLSWLVWVLILVSHGLIDSLKWFLTNRPYVKPKFDKWLYLGDQLLHLLLISIGNAYVTGSLSLDKELAVDVLFLSKCLLLSLVIFKPANLTFKLVFEKYQYEVKERSLETQPEIKLATTVAGAGAAIGNLERLIMAIFLLLNQYGAIGLILTAKSITRYNKIATSPAFSEYYLIGTLYSLLATLLPYLVIFQPIVTNG</sequence>
<dbReference type="AlphaFoldDB" id="A0A429ZP34"/>
<feature type="transmembrane region" description="Helical" evidence="1">
    <location>
        <begin position="64"/>
        <end position="83"/>
    </location>
</feature>
<accession>A0A429ZP34</accession>
<evidence type="ECO:0008006" key="4">
    <source>
        <dbReference type="Google" id="ProtNLM"/>
    </source>
</evidence>
<reference evidence="2 3" key="1">
    <citation type="submission" date="2017-05" db="EMBL/GenBank/DDBJ databases">
        <title>Vagococcus spp. assemblies.</title>
        <authorList>
            <person name="Gulvik C.A."/>
        </authorList>
    </citation>
    <scope>NUCLEOTIDE SEQUENCE [LARGE SCALE GENOMIC DNA]</scope>
    <source>
        <strain evidence="2 3">NCFB 2777</strain>
    </source>
</reference>
<dbReference type="InterPro" id="IPR021737">
    <property type="entry name" value="Phage_phiKZ_Orf197"/>
</dbReference>
<dbReference type="Proteomes" id="UP000287239">
    <property type="component" value="Unassembled WGS sequence"/>
</dbReference>
<dbReference type="Pfam" id="PF11750">
    <property type="entry name" value="DUF3307"/>
    <property type="match status" value="1"/>
</dbReference>
<feature type="transmembrane region" description="Helical" evidence="1">
    <location>
        <begin position="230"/>
        <end position="254"/>
    </location>
</feature>
<feature type="transmembrane region" description="Helical" evidence="1">
    <location>
        <begin position="103"/>
        <end position="120"/>
    </location>
</feature>
<dbReference type="EMBL" id="NGJU01000010">
    <property type="protein sequence ID" value="RST95462.1"/>
    <property type="molecule type" value="Genomic_DNA"/>
</dbReference>